<feature type="region of interest" description="Disordered" evidence="10">
    <location>
        <begin position="1"/>
        <end position="77"/>
    </location>
</feature>
<dbReference type="InterPro" id="IPR018957">
    <property type="entry name" value="Znf_C3HC4_RING-type"/>
</dbReference>
<dbReference type="GO" id="GO:0000724">
    <property type="term" value="P:double-strand break repair via homologous recombination"/>
    <property type="evidence" value="ECO:0007669"/>
    <property type="project" value="TreeGrafter"/>
</dbReference>
<dbReference type="InterPro" id="IPR014001">
    <property type="entry name" value="Helicase_ATP-bd"/>
</dbReference>
<dbReference type="Pfam" id="PF00097">
    <property type="entry name" value="zf-C3HC4"/>
    <property type="match status" value="1"/>
</dbReference>
<feature type="compositionally biased region" description="Basic residues" evidence="10">
    <location>
        <begin position="871"/>
        <end position="896"/>
    </location>
</feature>
<dbReference type="Gene3D" id="3.40.50.300">
    <property type="entry name" value="P-loop containing nucleotide triphosphate hydrolases"/>
    <property type="match status" value="2"/>
</dbReference>
<dbReference type="InterPro" id="IPR049730">
    <property type="entry name" value="SNF2/RAD54-like_C"/>
</dbReference>
<dbReference type="PROSITE" id="PS50089">
    <property type="entry name" value="ZF_RING_2"/>
    <property type="match status" value="1"/>
</dbReference>
<dbReference type="InterPro" id="IPR050628">
    <property type="entry name" value="SNF2_RAD54_helicase_TF"/>
</dbReference>
<dbReference type="InterPro" id="IPR017907">
    <property type="entry name" value="Znf_RING_CS"/>
</dbReference>
<feature type="domain" description="Helicase C-terminal" evidence="13">
    <location>
        <begin position="933"/>
        <end position="1095"/>
    </location>
</feature>
<keyword evidence="5" id="KW-0378">Hydrolase</keyword>
<evidence type="ECO:0000256" key="5">
    <source>
        <dbReference type="ARBA" id="ARBA00022801"/>
    </source>
</evidence>
<dbReference type="SMART" id="SM00487">
    <property type="entry name" value="DEXDc"/>
    <property type="match status" value="1"/>
</dbReference>
<dbReference type="PROSITE" id="PS51192">
    <property type="entry name" value="HELICASE_ATP_BIND_1"/>
    <property type="match status" value="1"/>
</dbReference>
<keyword evidence="7" id="KW-0862">Zinc</keyword>
<feature type="compositionally biased region" description="Basic and acidic residues" evidence="10">
    <location>
        <begin position="860"/>
        <end position="870"/>
    </location>
</feature>
<sequence>MPNNNLLRVPSGASTPGYSSSSSTISGNKRPLQSSQNLIDLTGPGPSKRPRGSPSPYTLPSHNRSHSNGSSASSVIDLTGNDDEVRASIDIHKKKAAEARRRNMYAGGQAYSNGNGFRPSQGGHNPWLVPTQPNNHASQPNWLQQVEDMQRSMPGGFPAGPSQVPSSANFGGYISSDEDRDEPSHRRRAAPHPSQRPAPPCGPQPPQRPRPSAVQDAISRVNMFDFENMTDAFGNPLDPRIANYARDVADDPRMSKSDIDQLLANIRPDMDIPEEDRADTPAAMTYPLYPHQKIALDWMVRQETGSCKGGILADDMGLGKTISMLSLIVTRQATRGVNFTDEQRETEKIDTSKPWFFTKTNLIVLPKALIRQWEDEIKRKLREGSRLSVVVFHGARKYTAKDLLKYDVVLTTYGTLLADHTRLKKFWKDHEGRNVNMDTDVTLAKDVCLFHPKHSLFWRVILDESQHIKNDRSKSAEAACQLMSYHRWCMSGTPMMNSLDELYPLLRFLRIAPYNNKAKFRHAFGSMYGKGKTGGDPRAAAMRNFQILLKATLLRRSKTAKLDDGSPIIVLPNKTEEVIHVTMAVEERKFYDELAANTKVTINEYIRKGTLGKHYSHVLELLLRLRQACCHPHLLDAQEAEKPEVDDSMLALARAMDPTVVERIVTKARELVANNEGGFECPVCYETISDPNLPLPCGHEICAPCYAAHVQNAALDNIHEGEEGAGAKCPVCRVILQTPKVVTFKAFKQVHLPDLFEDDDGEEVQLSSDESDAGEAVDSDSDDSDDADDANADDVDANGNLKDFINDTDDDDFTDDNKENKKSDVDDDEVSDDGIFMHRRTPEPNRSKKTRKSRASKSSKKADSKAADKTPKKKKKKARKARTKASSPRGKKVKVKPSMLRHLRKEGKKNKEARRQYRTYLKKNWLPSAKVTACLDLLRKIRDESDGEKTIIFSQWTMLMDFVEVALELDEELRDVGTVRFDGEMSMPERDRAVSRFRDDDRTTIMLVSLRAGNAGLNLVSASRVVILDPFWNPFIEMQAVDRAHRIGQQREVKVYRLLIKETVEDRIMEIKDKKEKMITSALDEGVAKKLGGLSVADLKRLFDV</sequence>
<dbReference type="Gene3D" id="3.40.50.10810">
    <property type="entry name" value="Tandem AAA-ATPase domain"/>
    <property type="match status" value="1"/>
</dbReference>
<dbReference type="GO" id="GO:0008270">
    <property type="term" value="F:zinc ion binding"/>
    <property type="evidence" value="ECO:0007669"/>
    <property type="project" value="UniProtKB-KW"/>
</dbReference>
<feature type="domain" description="Helicase ATP-binding" evidence="12">
    <location>
        <begin position="301"/>
        <end position="512"/>
    </location>
</feature>
<keyword evidence="6" id="KW-0347">Helicase</keyword>
<organism evidence="14 15">
    <name type="scientific">Plectosphaerella plurivora</name>
    <dbReference type="NCBI Taxonomy" id="936078"/>
    <lineage>
        <taxon>Eukaryota</taxon>
        <taxon>Fungi</taxon>
        <taxon>Dikarya</taxon>
        <taxon>Ascomycota</taxon>
        <taxon>Pezizomycotina</taxon>
        <taxon>Sordariomycetes</taxon>
        <taxon>Hypocreomycetidae</taxon>
        <taxon>Glomerellales</taxon>
        <taxon>Plectosphaerellaceae</taxon>
        <taxon>Plectosphaerella</taxon>
    </lineage>
</organism>
<dbReference type="CDD" id="cd18793">
    <property type="entry name" value="SF2_C_SNF"/>
    <property type="match status" value="1"/>
</dbReference>
<dbReference type="SMART" id="SM00490">
    <property type="entry name" value="HELICc"/>
    <property type="match status" value="1"/>
</dbReference>
<evidence type="ECO:0000256" key="9">
    <source>
        <dbReference type="PROSITE-ProRule" id="PRU00175"/>
    </source>
</evidence>
<dbReference type="SUPFAM" id="SSF52540">
    <property type="entry name" value="P-loop containing nucleoside triphosphate hydrolases"/>
    <property type="match status" value="2"/>
</dbReference>
<dbReference type="Gene3D" id="3.30.40.10">
    <property type="entry name" value="Zinc/RING finger domain, C3HC4 (zinc finger)"/>
    <property type="match status" value="1"/>
</dbReference>
<evidence type="ECO:0000256" key="7">
    <source>
        <dbReference type="ARBA" id="ARBA00022833"/>
    </source>
</evidence>
<dbReference type="PROSITE" id="PS51194">
    <property type="entry name" value="HELICASE_CTER"/>
    <property type="match status" value="1"/>
</dbReference>
<dbReference type="GO" id="GO:0016787">
    <property type="term" value="F:hydrolase activity"/>
    <property type="evidence" value="ECO:0007669"/>
    <property type="project" value="UniProtKB-KW"/>
</dbReference>
<dbReference type="InterPro" id="IPR001841">
    <property type="entry name" value="Znf_RING"/>
</dbReference>
<evidence type="ECO:0000259" key="13">
    <source>
        <dbReference type="PROSITE" id="PS51194"/>
    </source>
</evidence>
<dbReference type="InterPro" id="IPR000330">
    <property type="entry name" value="SNF2_N"/>
</dbReference>
<evidence type="ECO:0000259" key="11">
    <source>
        <dbReference type="PROSITE" id="PS50089"/>
    </source>
</evidence>
<dbReference type="GO" id="GO:0005634">
    <property type="term" value="C:nucleus"/>
    <property type="evidence" value="ECO:0007669"/>
    <property type="project" value="TreeGrafter"/>
</dbReference>
<dbReference type="Proteomes" id="UP000770015">
    <property type="component" value="Unassembled WGS sequence"/>
</dbReference>
<feature type="compositionally biased region" description="Low complexity" evidence="10">
    <location>
        <begin position="10"/>
        <end position="27"/>
    </location>
</feature>
<evidence type="ECO:0000256" key="10">
    <source>
        <dbReference type="SAM" id="MobiDB-lite"/>
    </source>
</evidence>
<dbReference type="SUPFAM" id="SSF57850">
    <property type="entry name" value="RING/U-box"/>
    <property type="match status" value="1"/>
</dbReference>
<dbReference type="AlphaFoldDB" id="A0A9P8VKY0"/>
<accession>A0A9P8VKY0</accession>
<dbReference type="Pfam" id="PF00176">
    <property type="entry name" value="SNF2-rel_dom"/>
    <property type="match status" value="1"/>
</dbReference>
<feature type="compositionally biased region" description="Basic residues" evidence="10">
    <location>
        <begin position="847"/>
        <end position="859"/>
    </location>
</feature>
<dbReference type="GO" id="GO:0005524">
    <property type="term" value="F:ATP binding"/>
    <property type="evidence" value="ECO:0007669"/>
    <property type="project" value="UniProtKB-KW"/>
</dbReference>
<keyword evidence="4 9" id="KW-0863">Zinc-finger</keyword>
<evidence type="ECO:0000259" key="12">
    <source>
        <dbReference type="PROSITE" id="PS51192"/>
    </source>
</evidence>
<dbReference type="GO" id="GO:0004386">
    <property type="term" value="F:helicase activity"/>
    <property type="evidence" value="ECO:0007669"/>
    <property type="project" value="UniProtKB-KW"/>
</dbReference>
<feature type="region of interest" description="Disordered" evidence="10">
    <location>
        <begin position="107"/>
        <end position="139"/>
    </location>
</feature>
<keyword evidence="3" id="KW-0547">Nucleotide-binding</keyword>
<dbReference type="PANTHER" id="PTHR45626:SF16">
    <property type="entry name" value="ATP-DEPENDENT HELICASE ULS1"/>
    <property type="match status" value="1"/>
</dbReference>
<feature type="compositionally biased region" description="Acidic residues" evidence="10">
    <location>
        <begin position="758"/>
        <end position="796"/>
    </location>
</feature>
<feature type="compositionally biased region" description="Pro residues" evidence="10">
    <location>
        <begin position="194"/>
        <end position="209"/>
    </location>
</feature>
<dbReference type="InterPro" id="IPR001650">
    <property type="entry name" value="Helicase_C-like"/>
</dbReference>
<dbReference type="CDD" id="cd18008">
    <property type="entry name" value="DEXDc_SHPRH-like"/>
    <property type="match status" value="1"/>
</dbReference>
<evidence type="ECO:0000313" key="14">
    <source>
        <dbReference type="EMBL" id="KAH6697470.1"/>
    </source>
</evidence>
<dbReference type="PANTHER" id="PTHR45626">
    <property type="entry name" value="TRANSCRIPTION TERMINATION FACTOR 2-RELATED"/>
    <property type="match status" value="1"/>
</dbReference>
<dbReference type="PROSITE" id="PS00518">
    <property type="entry name" value="ZF_RING_1"/>
    <property type="match status" value="1"/>
</dbReference>
<keyword evidence="15" id="KW-1185">Reference proteome</keyword>
<evidence type="ECO:0000313" key="15">
    <source>
        <dbReference type="Proteomes" id="UP000770015"/>
    </source>
</evidence>
<comment type="similarity">
    <text evidence="1">Belongs to the SNF2/RAD54 helicase family.</text>
</comment>
<feature type="compositionally biased region" description="Basic and acidic residues" evidence="10">
    <location>
        <begin position="815"/>
        <end position="824"/>
    </location>
</feature>
<dbReference type="SMART" id="SM00184">
    <property type="entry name" value="RING"/>
    <property type="match status" value="1"/>
</dbReference>
<proteinExistence type="inferred from homology"/>
<comment type="caution">
    <text evidence="14">The sequence shown here is derived from an EMBL/GenBank/DDBJ whole genome shotgun (WGS) entry which is preliminary data.</text>
</comment>
<dbReference type="Pfam" id="PF00271">
    <property type="entry name" value="Helicase_C"/>
    <property type="match status" value="1"/>
</dbReference>
<dbReference type="InterPro" id="IPR013083">
    <property type="entry name" value="Znf_RING/FYVE/PHD"/>
</dbReference>
<gene>
    <name evidence="14" type="ORF">F5X68DRAFT_4881</name>
</gene>
<dbReference type="GO" id="GO:0008094">
    <property type="term" value="F:ATP-dependent activity, acting on DNA"/>
    <property type="evidence" value="ECO:0007669"/>
    <property type="project" value="TreeGrafter"/>
</dbReference>
<dbReference type="GO" id="GO:0005737">
    <property type="term" value="C:cytoplasm"/>
    <property type="evidence" value="ECO:0007669"/>
    <property type="project" value="TreeGrafter"/>
</dbReference>
<dbReference type="InterPro" id="IPR038718">
    <property type="entry name" value="SNF2-like_sf"/>
</dbReference>
<evidence type="ECO:0000256" key="8">
    <source>
        <dbReference type="ARBA" id="ARBA00022840"/>
    </source>
</evidence>
<feature type="domain" description="RING-type" evidence="11">
    <location>
        <begin position="681"/>
        <end position="733"/>
    </location>
</feature>
<evidence type="ECO:0000256" key="6">
    <source>
        <dbReference type="ARBA" id="ARBA00022806"/>
    </source>
</evidence>
<evidence type="ECO:0000256" key="2">
    <source>
        <dbReference type="ARBA" id="ARBA00022723"/>
    </source>
</evidence>
<reference evidence="14" key="1">
    <citation type="journal article" date="2021" name="Nat. Commun.">
        <title>Genetic determinants of endophytism in the Arabidopsis root mycobiome.</title>
        <authorList>
            <person name="Mesny F."/>
            <person name="Miyauchi S."/>
            <person name="Thiergart T."/>
            <person name="Pickel B."/>
            <person name="Atanasova L."/>
            <person name="Karlsson M."/>
            <person name="Huettel B."/>
            <person name="Barry K.W."/>
            <person name="Haridas S."/>
            <person name="Chen C."/>
            <person name="Bauer D."/>
            <person name="Andreopoulos W."/>
            <person name="Pangilinan J."/>
            <person name="LaButti K."/>
            <person name="Riley R."/>
            <person name="Lipzen A."/>
            <person name="Clum A."/>
            <person name="Drula E."/>
            <person name="Henrissat B."/>
            <person name="Kohler A."/>
            <person name="Grigoriev I.V."/>
            <person name="Martin F.M."/>
            <person name="Hacquard S."/>
        </authorList>
    </citation>
    <scope>NUCLEOTIDE SEQUENCE</scope>
    <source>
        <strain evidence="14">MPI-SDFR-AT-0117</strain>
    </source>
</reference>
<keyword evidence="2" id="KW-0479">Metal-binding</keyword>
<evidence type="ECO:0000256" key="1">
    <source>
        <dbReference type="ARBA" id="ARBA00007025"/>
    </source>
</evidence>
<name>A0A9P8VKY0_9PEZI</name>
<dbReference type="EMBL" id="JAGSXJ010000001">
    <property type="protein sequence ID" value="KAH6697470.1"/>
    <property type="molecule type" value="Genomic_DNA"/>
</dbReference>
<keyword evidence="8" id="KW-0067">ATP-binding</keyword>
<protein>
    <submittedName>
        <fullName evidence="14">SNF2 family domain-containing protein</fullName>
    </submittedName>
</protein>
<dbReference type="InterPro" id="IPR027417">
    <property type="entry name" value="P-loop_NTPase"/>
</dbReference>
<evidence type="ECO:0000256" key="4">
    <source>
        <dbReference type="ARBA" id="ARBA00022771"/>
    </source>
</evidence>
<feature type="region of interest" description="Disordered" evidence="10">
    <location>
        <begin position="758"/>
        <end position="896"/>
    </location>
</feature>
<feature type="region of interest" description="Disordered" evidence="10">
    <location>
        <begin position="151"/>
        <end position="214"/>
    </location>
</feature>
<dbReference type="OrthoDB" id="423559at2759"/>
<evidence type="ECO:0000256" key="3">
    <source>
        <dbReference type="ARBA" id="ARBA00022741"/>
    </source>
</evidence>